<reference evidence="7 8" key="1">
    <citation type="submission" date="2017-09" db="EMBL/GenBank/DDBJ databases">
        <title>Depth-based differentiation of microbial function through sediment-hosted aquifers and enrichment of novel symbionts in the deep terrestrial subsurface.</title>
        <authorList>
            <person name="Probst A.J."/>
            <person name="Ladd B."/>
            <person name="Jarett J.K."/>
            <person name="Geller-Mcgrath D.E."/>
            <person name="Sieber C.M."/>
            <person name="Emerson J.B."/>
            <person name="Anantharaman K."/>
            <person name="Thomas B.C."/>
            <person name="Malmstrom R."/>
            <person name="Stieglmeier M."/>
            <person name="Klingl A."/>
            <person name="Woyke T."/>
            <person name="Ryan C.M."/>
            <person name="Banfield J.F."/>
        </authorList>
    </citation>
    <scope>NUCLEOTIDE SEQUENCE [LARGE SCALE GENOMIC DNA]</scope>
    <source>
        <strain evidence="7">CG22_combo_CG10-13_8_21_14_all_36_13</strain>
    </source>
</reference>
<name>A0A2H0DXJ2_9BACT</name>
<dbReference type="InterPro" id="IPR012902">
    <property type="entry name" value="N_methyl_site"/>
</dbReference>
<dbReference type="InterPro" id="IPR045584">
    <property type="entry name" value="Pilin-like"/>
</dbReference>
<dbReference type="SUPFAM" id="SSF54523">
    <property type="entry name" value="Pili subunits"/>
    <property type="match status" value="1"/>
</dbReference>
<dbReference type="Pfam" id="PF07963">
    <property type="entry name" value="N_methyl"/>
    <property type="match status" value="1"/>
</dbReference>
<feature type="transmembrane region" description="Helical" evidence="6">
    <location>
        <begin position="6"/>
        <end position="32"/>
    </location>
</feature>
<evidence type="ECO:0008006" key="9">
    <source>
        <dbReference type="Google" id="ProtNLM"/>
    </source>
</evidence>
<dbReference type="AlphaFoldDB" id="A0A2H0DXJ2"/>
<dbReference type="NCBIfam" id="TIGR02532">
    <property type="entry name" value="IV_pilin_GFxxxE"/>
    <property type="match status" value="1"/>
</dbReference>
<evidence type="ECO:0000256" key="5">
    <source>
        <dbReference type="ARBA" id="ARBA00023136"/>
    </source>
</evidence>
<dbReference type="GO" id="GO:0015628">
    <property type="term" value="P:protein secretion by the type II secretion system"/>
    <property type="evidence" value="ECO:0007669"/>
    <property type="project" value="InterPro"/>
</dbReference>
<evidence type="ECO:0000313" key="8">
    <source>
        <dbReference type="Proteomes" id="UP000231143"/>
    </source>
</evidence>
<dbReference type="EMBL" id="PCTT01000043">
    <property type="protein sequence ID" value="PIP86894.1"/>
    <property type="molecule type" value="Genomic_DNA"/>
</dbReference>
<gene>
    <name evidence="7" type="ORF">COW81_03210</name>
</gene>
<accession>A0A2H0DXJ2</accession>
<keyword evidence="2" id="KW-0488">Methylation</keyword>
<proteinExistence type="predicted"/>
<comment type="caution">
    <text evidence="7">The sequence shown here is derived from an EMBL/GenBank/DDBJ whole genome shotgun (WGS) entry which is preliminary data.</text>
</comment>
<dbReference type="PRINTS" id="PR00813">
    <property type="entry name" value="BCTERIALGSPG"/>
</dbReference>
<dbReference type="PANTHER" id="PTHR30093">
    <property type="entry name" value="GENERAL SECRETION PATHWAY PROTEIN G"/>
    <property type="match status" value="1"/>
</dbReference>
<evidence type="ECO:0000256" key="3">
    <source>
        <dbReference type="ARBA" id="ARBA00022692"/>
    </source>
</evidence>
<dbReference type="GO" id="GO:0015627">
    <property type="term" value="C:type II protein secretion system complex"/>
    <property type="evidence" value="ECO:0007669"/>
    <property type="project" value="InterPro"/>
</dbReference>
<organism evidence="7 8">
    <name type="scientific">Candidatus Campbellbacteria bacterium CG22_combo_CG10-13_8_21_14_all_36_13</name>
    <dbReference type="NCBI Taxonomy" id="1974529"/>
    <lineage>
        <taxon>Bacteria</taxon>
        <taxon>Candidatus Campbelliibacteriota</taxon>
    </lineage>
</organism>
<dbReference type="Proteomes" id="UP000231143">
    <property type="component" value="Unassembled WGS sequence"/>
</dbReference>
<keyword evidence="3 6" id="KW-0812">Transmembrane</keyword>
<dbReference type="GO" id="GO:0016020">
    <property type="term" value="C:membrane"/>
    <property type="evidence" value="ECO:0007669"/>
    <property type="project" value="UniProtKB-SubCell"/>
</dbReference>
<evidence type="ECO:0000256" key="6">
    <source>
        <dbReference type="SAM" id="Phobius"/>
    </source>
</evidence>
<dbReference type="PANTHER" id="PTHR30093:SF44">
    <property type="entry name" value="TYPE II SECRETION SYSTEM CORE PROTEIN G"/>
    <property type="match status" value="1"/>
</dbReference>
<evidence type="ECO:0000256" key="4">
    <source>
        <dbReference type="ARBA" id="ARBA00022989"/>
    </source>
</evidence>
<protein>
    <recommendedName>
        <fullName evidence="9">Type II secretion system protein GspG C-terminal domain-containing protein</fullName>
    </recommendedName>
</protein>
<evidence type="ECO:0000256" key="2">
    <source>
        <dbReference type="ARBA" id="ARBA00022481"/>
    </source>
</evidence>
<sequence>MSVCGFTLIELLVVIAIIGLLSSVVLASLNTARIKARDAKRFAELTEMQKAIEFYYDANGKYPPISNTHNHASSWTTFTNYLKPYLPQIPIDPTNLYWYYDSDTGDNNQTYGMMIQIESSSNYSKVNNDGGYYNGNDPNYYEVGSQPTYCMNSGYSGSGRNWWGGGQSVCGGGN</sequence>
<dbReference type="Gene3D" id="3.30.700.10">
    <property type="entry name" value="Glycoprotein, Type 4 Pilin"/>
    <property type="match status" value="1"/>
</dbReference>
<dbReference type="InterPro" id="IPR000983">
    <property type="entry name" value="Bac_GSPG_pilin"/>
</dbReference>
<evidence type="ECO:0000313" key="7">
    <source>
        <dbReference type="EMBL" id="PIP86894.1"/>
    </source>
</evidence>
<keyword evidence="5 6" id="KW-0472">Membrane</keyword>
<keyword evidence="4 6" id="KW-1133">Transmembrane helix</keyword>
<comment type="subcellular location">
    <subcellularLocation>
        <location evidence="1">Membrane</location>
        <topology evidence="1">Single-pass membrane protein</topology>
    </subcellularLocation>
</comment>
<evidence type="ECO:0000256" key="1">
    <source>
        <dbReference type="ARBA" id="ARBA00004167"/>
    </source>
</evidence>